<dbReference type="PANTHER" id="PTHR46093">
    <property type="entry name" value="ACYL-COA-BINDING DOMAIN-CONTAINING PROTEIN 5"/>
    <property type="match status" value="1"/>
</dbReference>
<keyword evidence="2" id="KW-0677">Repeat</keyword>
<evidence type="ECO:0000313" key="4">
    <source>
        <dbReference type="Proteomes" id="UP001158576"/>
    </source>
</evidence>
<evidence type="ECO:0000256" key="1">
    <source>
        <dbReference type="ARBA" id="ARBA00022441"/>
    </source>
</evidence>
<keyword evidence="4" id="KW-1185">Reference proteome</keyword>
<proteinExistence type="predicted"/>
<reference evidence="3 4" key="1">
    <citation type="submission" date="2021-04" db="EMBL/GenBank/DDBJ databases">
        <authorList>
            <person name="Bliznina A."/>
        </authorList>
    </citation>
    <scope>NUCLEOTIDE SEQUENCE [LARGE SCALE GENOMIC DNA]</scope>
</reference>
<dbReference type="Gene3D" id="2.120.10.80">
    <property type="entry name" value="Kelch-type beta propeller"/>
    <property type="match status" value="1"/>
</dbReference>
<dbReference type="EMBL" id="OU015568">
    <property type="protein sequence ID" value="CAG5088376.1"/>
    <property type="molecule type" value="Genomic_DNA"/>
</dbReference>
<sequence length="390" mass="43602">MGHENIWFAHKGKNTKGRGFRQCRIQSGKLLSRNCPQPRYQSSVALLNGVLYVFGGYVDLQTALNDSWYFSSKKETWDRVVCSKTPQAKGGAVMVADEKRDRLILFGGKLSQGPQSALAAFRTDVGLYPNELSVLNVREKKKDWLNIRLPNTSEGRTQAAGCILPKLDIFVIDGGSFDERNPIDPDQTLVLDIRNASPTSWRWAKVFLEGDIPPFPRSIHAVVPVSDDSLIFTSNVVRDFKHCKVTPIVDNESGRRSFKFTFTNIRTDHSSNMPAYLRGTSYIYSMSKSILLWLSPVQMSEEEPQQSALAIHRLIFNESDLSFENLPRGENLRLNTSPLPCILGSSLHLLNSGFLVFGGAQVGPSSVNVWHDLSGITSVEPTNHLMFLQI</sequence>
<evidence type="ECO:0000313" key="3">
    <source>
        <dbReference type="EMBL" id="CAG5088376.1"/>
    </source>
</evidence>
<name>A0ABN7S3T1_OIKDI</name>
<keyword evidence="1" id="KW-0880">Kelch repeat</keyword>
<gene>
    <name evidence="3" type="ORF">OKIOD_LOCUS3379</name>
</gene>
<dbReference type="Pfam" id="PF24681">
    <property type="entry name" value="Kelch_KLHDC2_KLHL20_DRC7"/>
    <property type="match status" value="1"/>
</dbReference>
<dbReference type="InterPro" id="IPR015915">
    <property type="entry name" value="Kelch-typ_b-propeller"/>
</dbReference>
<dbReference type="Proteomes" id="UP001158576">
    <property type="component" value="Chromosome PAR"/>
</dbReference>
<organism evidence="3 4">
    <name type="scientific">Oikopleura dioica</name>
    <name type="common">Tunicate</name>
    <dbReference type="NCBI Taxonomy" id="34765"/>
    <lineage>
        <taxon>Eukaryota</taxon>
        <taxon>Metazoa</taxon>
        <taxon>Chordata</taxon>
        <taxon>Tunicata</taxon>
        <taxon>Appendicularia</taxon>
        <taxon>Copelata</taxon>
        <taxon>Oikopleuridae</taxon>
        <taxon>Oikopleura</taxon>
    </lineage>
</organism>
<accession>A0ABN7S3T1</accession>
<dbReference type="PANTHER" id="PTHR46093:SF18">
    <property type="entry name" value="FIBRONECTIN TYPE-III DOMAIN-CONTAINING PROTEIN"/>
    <property type="match status" value="1"/>
</dbReference>
<protein>
    <submittedName>
        <fullName evidence="3">Oidioi.mRNA.OKI2018_I69.PAR.g11821.t1.cds</fullName>
    </submittedName>
</protein>
<dbReference type="SUPFAM" id="SSF117281">
    <property type="entry name" value="Kelch motif"/>
    <property type="match status" value="1"/>
</dbReference>
<evidence type="ECO:0000256" key="2">
    <source>
        <dbReference type="ARBA" id="ARBA00022737"/>
    </source>
</evidence>